<evidence type="ECO:0000256" key="3">
    <source>
        <dbReference type="ARBA" id="ARBA00022679"/>
    </source>
</evidence>
<evidence type="ECO:0000256" key="6">
    <source>
        <dbReference type="ARBA" id="ARBA00022840"/>
    </source>
</evidence>
<dbReference type="GO" id="GO:0005956">
    <property type="term" value="C:protein kinase CK2 complex"/>
    <property type="evidence" value="ECO:0007669"/>
    <property type="project" value="TreeGrafter"/>
</dbReference>
<comment type="catalytic activity">
    <reaction evidence="7">
        <text>L-threonyl-[protein] + ATP = O-phospho-L-threonyl-[protein] + ADP + H(+)</text>
        <dbReference type="Rhea" id="RHEA:46608"/>
        <dbReference type="Rhea" id="RHEA-COMP:11060"/>
        <dbReference type="Rhea" id="RHEA-COMP:11605"/>
        <dbReference type="ChEBI" id="CHEBI:15378"/>
        <dbReference type="ChEBI" id="CHEBI:30013"/>
        <dbReference type="ChEBI" id="CHEBI:30616"/>
        <dbReference type="ChEBI" id="CHEBI:61977"/>
        <dbReference type="ChEBI" id="CHEBI:456216"/>
        <dbReference type="EC" id="2.7.11.1"/>
    </reaction>
</comment>
<organism evidence="10 11">
    <name type="scientific">Acer yangbiense</name>
    <dbReference type="NCBI Taxonomy" id="1000413"/>
    <lineage>
        <taxon>Eukaryota</taxon>
        <taxon>Viridiplantae</taxon>
        <taxon>Streptophyta</taxon>
        <taxon>Embryophyta</taxon>
        <taxon>Tracheophyta</taxon>
        <taxon>Spermatophyta</taxon>
        <taxon>Magnoliopsida</taxon>
        <taxon>eudicotyledons</taxon>
        <taxon>Gunneridae</taxon>
        <taxon>Pentapetalae</taxon>
        <taxon>rosids</taxon>
        <taxon>malvids</taxon>
        <taxon>Sapindales</taxon>
        <taxon>Sapindaceae</taxon>
        <taxon>Hippocastanoideae</taxon>
        <taxon>Acereae</taxon>
        <taxon>Acer</taxon>
    </lineage>
</organism>
<dbReference type="GO" id="GO:0005634">
    <property type="term" value="C:nucleus"/>
    <property type="evidence" value="ECO:0007669"/>
    <property type="project" value="TreeGrafter"/>
</dbReference>
<keyword evidence="11" id="KW-1185">Reference proteome</keyword>
<keyword evidence="4" id="KW-0547">Nucleotide-binding</keyword>
<evidence type="ECO:0000256" key="1">
    <source>
        <dbReference type="ARBA" id="ARBA00012513"/>
    </source>
</evidence>
<dbReference type="Proteomes" id="UP000323000">
    <property type="component" value="Chromosome 6"/>
</dbReference>
<keyword evidence="5" id="KW-0418">Kinase</keyword>
<dbReference type="EMBL" id="VAHF01000006">
    <property type="protein sequence ID" value="TXG59298.1"/>
    <property type="molecule type" value="Genomic_DNA"/>
</dbReference>
<gene>
    <name evidence="10" type="ORF">EZV62_013871</name>
</gene>
<comment type="caution">
    <text evidence="10">The sequence shown here is derived from an EMBL/GenBank/DDBJ whole genome shotgun (WGS) entry which is preliminary data.</text>
</comment>
<evidence type="ECO:0000256" key="2">
    <source>
        <dbReference type="ARBA" id="ARBA00022527"/>
    </source>
</evidence>
<dbReference type="PROSITE" id="PS50011">
    <property type="entry name" value="PROTEIN_KINASE_DOM"/>
    <property type="match status" value="1"/>
</dbReference>
<evidence type="ECO:0000259" key="9">
    <source>
        <dbReference type="PROSITE" id="PS50011"/>
    </source>
</evidence>
<keyword evidence="6" id="KW-0067">ATP-binding</keyword>
<dbReference type="InterPro" id="IPR045216">
    <property type="entry name" value="CK2_alpha"/>
</dbReference>
<evidence type="ECO:0000256" key="4">
    <source>
        <dbReference type="ARBA" id="ARBA00022741"/>
    </source>
</evidence>
<dbReference type="GO" id="GO:0004674">
    <property type="term" value="F:protein serine/threonine kinase activity"/>
    <property type="evidence" value="ECO:0007669"/>
    <property type="project" value="UniProtKB-KW"/>
</dbReference>
<dbReference type="PANTHER" id="PTHR24054:SF0">
    <property type="entry name" value="CASEIN KINASE II SUBUNIT ALPHA"/>
    <property type="match status" value="1"/>
</dbReference>
<comment type="catalytic activity">
    <reaction evidence="8">
        <text>L-seryl-[protein] + ATP = O-phospho-L-seryl-[protein] + ADP + H(+)</text>
        <dbReference type="Rhea" id="RHEA:17989"/>
        <dbReference type="Rhea" id="RHEA-COMP:9863"/>
        <dbReference type="Rhea" id="RHEA-COMP:11604"/>
        <dbReference type="ChEBI" id="CHEBI:15378"/>
        <dbReference type="ChEBI" id="CHEBI:29999"/>
        <dbReference type="ChEBI" id="CHEBI:30616"/>
        <dbReference type="ChEBI" id="CHEBI:83421"/>
        <dbReference type="ChEBI" id="CHEBI:456216"/>
        <dbReference type="EC" id="2.7.11.1"/>
    </reaction>
</comment>
<dbReference type="GO" id="GO:0005524">
    <property type="term" value="F:ATP binding"/>
    <property type="evidence" value="ECO:0007669"/>
    <property type="project" value="UniProtKB-KW"/>
</dbReference>
<dbReference type="OrthoDB" id="10254671at2759"/>
<name>A0A5C7HR80_9ROSI</name>
<accession>A0A5C7HR80</accession>
<evidence type="ECO:0000313" key="10">
    <source>
        <dbReference type="EMBL" id="TXG59298.1"/>
    </source>
</evidence>
<dbReference type="AlphaFoldDB" id="A0A5C7HR80"/>
<evidence type="ECO:0000256" key="8">
    <source>
        <dbReference type="ARBA" id="ARBA00048679"/>
    </source>
</evidence>
<proteinExistence type="predicted"/>
<evidence type="ECO:0000256" key="5">
    <source>
        <dbReference type="ARBA" id="ARBA00022777"/>
    </source>
</evidence>
<dbReference type="Gene3D" id="1.10.510.10">
    <property type="entry name" value="Transferase(Phosphotransferase) domain 1"/>
    <property type="match status" value="2"/>
</dbReference>
<dbReference type="InterPro" id="IPR011009">
    <property type="entry name" value="Kinase-like_dom_sf"/>
</dbReference>
<feature type="domain" description="Protein kinase" evidence="9">
    <location>
        <begin position="1"/>
        <end position="182"/>
    </location>
</feature>
<dbReference type="GO" id="GO:0051726">
    <property type="term" value="P:regulation of cell cycle"/>
    <property type="evidence" value="ECO:0007669"/>
    <property type="project" value="TreeGrafter"/>
</dbReference>
<dbReference type="GO" id="GO:0005829">
    <property type="term" value="C:cytosol"/>
    <property type="evidence" value="ECO:0007669"/>
    <property type="project" value="TreeGrafter"/>
</dbReference>
<dbReference type="PANTHER" id="PTHR24054">
    <property type="entry name" value="CASEIN KINASE II SUBUNIT ALPHA"/>
    <property type="match status" value="1"/>
</dbReference>
<evidence type="ECO:0000313" key="11">
    <source>
        <dbReference type="Proteomes" id="UP000323000"/>
    </source>
</evidence>
<dbReference type="InterPro" id="IPR000719">
    <property type="entry name" value="Prot_kinase_dom"/>
</dbReference>
<protein>
    <recommendedName>
        <fullName evidence="1">non-specific serine/threonine protein kinase</fullName>
        <ecNumber evidence="1">2.7.11.1</ecNumber>
    </recommendedName>
</protein>
<sequence>MPTLIGNQATGLGRYFKGPELLVDLQDYDYSLDLWSLGCMFAGMISDLDLLAYSSMGGRWRGGSKFDITPRFVMLIVEACVVQIFRKEPFFYGHDNYDQLVKIAKVLGTDELNAYLNKYRIELDPHLAALVGRHSRKPWSKFINVDNQHLAVNEAVDFLDKLLRYDHQERPTAKEAMAHPYFFPIRNAESSRNRS</sequence>
<evidence type="ECO:0000256" key="7">
    <source>
        <dbReference type="ARBA" id="ARBA00047899"/>
    </source>
</evidence>
<dbReference type="SUPFAM" id="SSF56112">
    <property type="entry name" value="Protein kinase-like (PK-like)"/>
    <property type="match status" value="1"/>
</dbReference>
<keyword evidence="2" id="KW-0723">Serine/threonine-protein kinase</keyword>
<dbReference type="EC" id="2.7.11.1" evidence="1"/>
<keyword evidence="3" id="KW-0808">Transferase</keyword>
<reference evidence="11" key="1">
    <citation type="journal article" date="2019" name="Gigascience">
        <title>De novo genome assembly of the endangered Acer yangbiense, a plant species with extremely small populations endemic to Yunnan Province, China.</title>
        <authorList>
            <person name="Yang J."/>
            <person name="Wariss H.M."/>
            <person name="Tao L."/>
            <person name="Zhang R."/>
            <person name="Yun Q."/>
            <person name="Hollingsworth P."/>
            <person name="Dao Z."/>
            <person name="Luo G."/>
            <person name="Guo H."/>
            <person name="Ma Y."/>
            <person name="Sun W."/>
        </authorList>
    </citation>
    <scope>NUCLEOTIDE SEQUENCE [LARGE SCALE GENOMIC DNA]</scope>
    <source>
        <strain evidence="11">cv. Malutang</strain>
    </source>
</reference>